<organism evidence="4 5">
    <name type="scientific">Roridomyces roridus</name>
    <dbReference type="NCBI Taxonomy" id="1738132"/>
    <lineage>
        <taxon>Eukaryota</taxon>
        <taxon>Fungi</taxon>
        <taxon>Dikarya</taxon>
        <taxon>Basidiomycota</taxon>
        <taxon>Agaricomycotina</taxon>
        <taxon>Agaricomycetes</taxon>
        <taxon>Agaricomycetidae</taxon>
        <taxon>Agaricales</taxon>
        <taxon>Marasmiineae</taxon>
        <taxon>Mycenaceae</taxon>
        <taxon>Roridomyces</taxon>
    </lineage>
</organism>
<accession>A0AAD7FKF2</accession>
<keyword evidence="2" id="KW-1133">Transmembrane helix</keyword>
<comment type="caution">
    <text evidence="4">The sequence shown here is derived from an EMBL/GenBank/DDBJ whole genome shotgun (WGS) entry which is preliminary data.</text>
</comment>
<name>A0AAD7FKF2_9AGAR</name>
<feature type="compositionally biased region" description="Polar residues" evidence="1">
    <location>
        <begin position="1"/>
        <end position="17"/>
    </location>
</feature>
<evidence type="ECO:0000256" key="1">
    <source>
        <dbReference type="SAM" id="MobiDB-lite"/>
    </source>
</evidence>
<sequence>MTGNKQVQQPLLPTTASGLPPYTEIAESGASASGSSSAIAMEDWHTHAQNNILVSRNFRSITNTRFTVDPNMRPFDSLLRPVSSWEDEDRDGSSKTSKAVELYVGCGQVDAEVCLLSVSESVARVCKQNGYPCCQPPVRRPYSIREDPPPPCPMQSRVSAGTLTGDVTLKVDVGKLSPRTPRLHLRAYTSWGQVAVFLPRSFHGPLVTSCSGTPRLSSSLAPVCAPIKEVGSEKRWFVGNVDAWHAAGEHADEASVSSSFGKVWVGYEGEEEEARKALRWGAVQWIAHIVPVLVILGFMRMMLAFLLWFLRLVSII</sequence>
<feature type="domain" description="DUF7330" evidence="3">
    <location>
        <begin position="50"/>
        <end position="270"/>
    </location>
</feature>
<gene>
    <name evidence="4" type="ORF">FB45DRAFT_796863</name>
</gene>
<evidence type="ECO:0000313" key="4">
    <source>
        <dbReference type="EMBL" id="KAJ7624877.1"/>
    </source>
</evidence>
<dbReference type="Pfam" id="PF24016">
    <property type="entry name" value="DUF7330"/>
    <property type="match status" value="1"/>
</dbReference>
<keyword evidence="2" id="KW-0812">Transmembrane</keyword>
<reference evidence="4" key="1">
    <citation type="submission" date="2023-03" db="EMBL/GenBank/DDBJ databases">
        <title>Massive genome expansion in bonnet fungi (Mycena s.s.) driven by repeated elements and novel gene families across ecological guilds.</title>
        <authorList>
            <consortium name="Lawrence Berkeley National Laboratory"/>
            <person name="Harder C.B."/>
            <person name="Miyauchi S."/>
            <person name="Viragh M."/>
            <person name="Kuo A."/>
            <person name="Thoen E."/>
            <person name="Andreopoulos B."/>
            <person name="Lu D."/>
            <person name="Skrede I."/>
            <person name="Drula E."/>
            <person name="Henrissat B."/>
            <person name="Morin E."/>
            <person name="Kohler A."/>
            <person name="Barry K."/>
            <person name="LaButti K."/>
            <person name="Morin E."/>
            <person name="Salamov A."/>
            <person name="Lipzen A."/>
            <person name="Mereny Z."/>
            <person name="Hegedus B."/>
            <person name="Baldrian P."/>
            <person name="Stursova M."/>
            <person name="Weitz H."/>
            <person name="Taylor A."/>
            <person name="Grigoriev I.V."/>
            <person name="Nagy L.G."/>
            <person name="Martin F."/>
            <person name="Kauserud H."/>
        </authorList>
    </citation>
    <scope>NUCLEOTIDE SEQUENCE</scope>
    <source>
        <strain evidence="4">9284</strain>
    </source>
</reference>
<dbReference type="InterPro" id="IPR055754">
    <property type="entry name" value="DUF7330"/>
</dbReference>
<evidence type="ECO:0000256" key="2">
    <source>
        <dbReference type="SAM" id="Phobius"/>
    </source>
</evidence>
<evidence type="ECO:0000313" key="5">
    <source>
        <dbReference type="Proteomes" id="UP001221142"/>
    </source>
</evidence>
<keyword evidence="2" id="KW-0472">Membrane</keyword>
<proteinExistence type="predicted"/>
<dbReference type="Proteomes" id="UP001221142">
    <property type="component" value="Unassembled WGS sequence"/>
</dbReference>
<protein>
    <recommendedName>
        <fullName evidence="3">DUF7330 domain-containing protein</fullName>
    </recommendedName>
</protein>
<evidence type="ECO:0000259" key="3">
    <source>
        <dbReference type="Pfam" id="PF24016"/>
    </source>
</evidence>
<keyword evidence="5" id="KW-1185">Reference proteome</keyword>
<feature type="region of interest" description="Disordered" evidence="1">
    <location>
        <begin position="1"/>
        <end position="30"/>
    </location>
</feature>
<feature type="transmembrane region" description="Helical" evidence="2">
    <location>
        <begin position="285"/>
        <end position="310"/>
    </location>
</feature>
<dbReference type="EMBL" id="JARKIF010000013">
    <property type="protein sequence ID" value="KAJ7624877.1"/>
    <property type="molecule type" value="Genomic_DNA"/>
</dbReference>
<dbReference type="AlphaFoldDB" id="A0AAD7FKF2"/>